<evidence type="ECO:0000256" key="1">
    <source>
        <dbReference type="SAM" id="MobiDB-lite"/>
    </source>
</evidence>
<evidence type="ECO:0000313" key="2">
    <source>
        <dbReference type="EMBL" id="XDQ14581.1"/>
    </source>
</evidence>
<reference evidence="2" key="1">
    <citation type="submission" date="2024-07" db="EMBL/GenBank/DDBJ databases">
        <authorList>
            <person name="Yu S.T."/>
        </authorList>
    </citation>
    <scope>NUCLEOTIDE SEQUENCE</scope>
    <source>
        <strain evidence="2">R11</strain>
    </source>
</reference>
<dbReference type="EMBL" id="CP163432">
    <property type="protein sequence ID" value="XDQ14581.1"/>
    <property type="molecule type" value="Genomic_DNA"/>
</dbReference>
<dbReference type="AlphaFoldDB" id="A0AB39N823"/>
<proteinExistence type="predicted"/>
<feature type="compositionally biased region" description="Acidic residues" evidence="1">
    <location>
        <begin position="7"/>
        <end position="23"/>
    </location>
</feature>
<name>A0AB39N823_9ACTN</name>
<organism evidence="2">
    <name type="scientific">Streptomyces sp. R11</name>
    <dbReference type="NCBI Taxonomy" id="3238625"/>
    <lineage>
        <taxon>Bacteria</taxon>
        <taxon>Bacillati</taxon>
        <taxon>Actinomycetota</taxon>
        <taxon>Actinomycetes</taxon>
        <taxon>Kitasatosporales</taxon>
        <taxon>Streptomycetaceae</taxon>
        <taxon>Streptomyces</taxon>
    </lineage>
</organism>
<accession>A0AB39N823</accession>
<sequence>MIHEEEPATVEEEDGFEDVEVDFAEPGPAGTYVLSTRRPGVVSGPS</sequence>
<dbReference type="RefSeq" id="WP_369274543.1">
    <property type="nucleotide sequence ID" value="NZ_CP163432.1"/>
</dbReference>
<gene>
    <name evidence="2" type="ORF">AB5J55_35500</name>
</gene>
<protein>
    <submittedName>
        <fullName evidence="2">Uncharacterized protein</fullName>
    </submittedName>
</protein>
<feature type="region of interest" description="Disordered" evidence="1">
    <location>
        <begin position="1"/>
        <end position="46"/>
    </location>
</feature>